<sequence length="30" mass="3268">MSTLQTSTRLQGKKIAILATDGFEQSELLS</sequence>
<evidence type="ECO:0000313" key="1">
    <source>
        <dbReference type="EMBL" id="KKN07644.1"/>
    </source>
</evidence>
<reference evidence="1" key="1">
    <citation type="journal article" date="2015" name="Nature">
        <title>Complex archaea that bridge the gap between prokaryotes and eukaryotes.</title>
        <authorList>
            <person name="Spang A."/>
            <person name="Saw J.H."/>
            <person name="Jorgensen S.L."/>
            <person name="Zaremba-Niedzwiedzka K."/>
            <person name="Martijn J."/>
            <person name="Lind A.E."/>
            <person name="van Eijk R."/>
            <person name="Schleper C."/>
            <person name="Guy L."/>
            <person name="Ettema T.J."/>
        </authorList>
    </citation>
    <scope>NUCLEOTIDE SEQUENCE</scope>
</reference>
<dbReference type="Gene3D" id="3.40.50.880">
    <property type="match status" value="1"/>
</dbReference>
<proteinExistence type="predicted"/>
<comment type="caution">
    <text evidence="1">The sequence shown here is derived from an EMBL/GenBank/DDBJ whole genome shotgun (WGS) entry which is preliminary data.</text>
</comment>
<protein>
    <submittedName>
        <fullName evidence="1">Uncharacterized protein</fullName>
    </submittedName>
</protein>
<accession>A0A0F9MPR5</accession>
<organism evidence="1">
    <name type="scientific">marine sediment metagenome</name>
    <dbReference type="NCBI Taxonomy" id="412755"/>
    <lineage>
        <taxon>unclassified sequences</taxon>
        <taxon>metagenomes</taxon>
        <taxon>ecological metagenomes</taxon>
    </lineage>
</organism>
<feature type="non-terminal residue" evidence="1">
    <location>
        <position position="30"/>
    </location>
</feature>
<dbReference type="AlphaFoldDB" id="A0A0F9MPR5"/>
<name>A0A0F9MPR5_9ZZZZ</name>
<dbReference type="InterPro" id="IPR029062">
    <property type="entry name" value="Class_I_gatase-like"/>
</dbReference>
<gene>
    <name evidence="1" type="ORF">LCGC14_1064780</name>
</gene>
<dbReference type="EMBL" id="LAZR01004545">
    <property type="protein sequence ID" value="KKN07644.1"/>
    <property type="molecule type" value="Genomic_DNA"/>
</dbReference>